<dbReference type="AlphaFoldDB" id="A0AAD7HGW2"/>
<protein>
    <submittedName>
        <fullName evidence="2">Uncharacterized protein</fullName>
    </submittedName>
</protein>
<reference evidence="2" key="1">
    <citation type="submission" date="2023-03" db="EMBL/GenBank/DDBJ databases">
        <title>Massive genome expansion in bonnet fungi (Mycena s.s.) driven by repeated elements and novel gene families across ecological guilds.</title>
        <authorList>
            <consortium name="Lawrence Berkeley National Laboratory"/>
            <person name="Harder C.B."/>
            <person name="Miyauchi S."/>
            <person name="Viragh M."/>
            <person name="Kuo A."/>
            <person name="Thoen E."/>
            <person name="Andreopoulos B."/>
            <person name="Lu D."/>
            <person name="Skrede I."/>
            <person name="Drula E."/>
            <person name="Henrissat B."/>
            <person name="Morin E."/>
            <person name="Kohler A."/>
            <person name="Barry K."/>
            <person name="LaButti K."/>
            <person name="Morin E."/>
            <person name="Salamov A."/>
            <person name="Lipzen A."/>
            <person name="Mereny Z."/>
            <person name="Hegedus B."/>
            <person name="Baldrian P."/>
            <person name="Stursova M."/>
            <person name="Weitz H."/>
            <person name="Taylor A."/>
            <person name="Grigoriev I.V."/>
            <person name="Nagy L.G."/>
            <person name="Martin F."/>
            <person name="Kauserud H."/>
        </authorList>
    </citation>
    <scope>NUCLEOTIDE SEQUENCE</scope>
    <source>
        <strain evidence="2">CBHHK182m</strain>
    </source>
</reference>
<name>A0AAD7HGW2_9AGAR</name>
<accession>A0AAD7HGW2</accession>
<gene>
    <name evidence="2" type="ORF">B0H16DRAFT_1604523</name>
</gene>
<comment type="caution">
    <text evidence="2">The sequence shown here is derived from an EMBL/GenBank/DDBJ whole genome shotgun (WGS) entry which is preliminary data.</text>
</comment>
<proteinExistence type="predicted"/>
<keyword evidence="1" id="KW-1133">Transmembrane helix</keyword>
<dbReference type="EMBL" id="JARKIB010000239">
    <property type="protein sequence ID" value="KAJ7720528.1"/>
    <property type="molecule type" value="Genomic_DNA"/>
</dbReference>
<dbReference type="Proteomes" id="UP001215598">
    <property type="component" value="Unassembled WGS sequence"/>
</dbReference>
<evidence type="ECO:0000313" key="3">
    <source>
        <dbReference type="Proteomes" id="UP001215598"/>
    </source>
</evidence>
<keyword evidence="1" id="KW-0472">Membrane</keyword>
<keyword evidence="3" id="KW-1185">Reference proteome</keyword>
<evidence type="ECO:0000256" key="1">
    <source>
        <dbReference type="SAM" id="Phobius"/>
    </source>
</evidence>
<evidence type="ECO:0000313" key="2">
    <source>
        <dbReference type="EMBL" id="KAJ7720528.1"/>
    </source>
</evidence>
<organism evidence="2 3">
    <name type="scientific">Mycena metata</name>
    <dbReference type="NCBI Taxonomy" id="1033252"/>
    <lineage>
        <taxon>Eukaryota</taxon>
        <taxon>Fungi</taxon>
        <taxon>Dikarya</taxon>
        <taxon>Basidiomycota</taxon>
        <taxon>Agaricomycotina</taxon>
        <taxon>Agaricomycetes</taxon>
        <taxon>Agaricomycetidae</taxon>
        <taxon>Agaricales</taxon>
        <taxon>Marasmiineae</taxon>
        <taxon>Mycenaceae</taxon>
        <taxon>Mycena</taxon>
    </lineage>
</organism>
<keyword evidence="1" id="KW-0812">Transmembrane</keyword>
<sequence length="185" mass="20705">MYARNTELDRGRLMLQAKTGNRALLWREISLYVSYLLSFPFHFCGTTDAMNGSTERRPKYETDCLNACQLSGCLSAGLRAACIVPRCGILSYFQRRPAPRLPRSPRGSCTATISHRSVRPTWSLPVPVPRCIDDGRGYLFNTILVGRPFTSRSFRLLHRVKLALILMGGGISLSLPLSRFMPLPA</sequence>
<feature type="transmembrane region" description="Helical" evidence="1">
    <location>
        <begin position="162"/>
        <end position="181"/>
    </location>
</feature>